<evidence type="ECO:0000313" key="3">
    <source>
        <dbReference type="Proteomes" id="UP000254664"/>
    </source>
</evidence>
<dbReference type="EMBL" id="UFWZ01000001">
    <property type="protein sequence ID" value="SUY46736.1"/>
    <property type="molecule type" value="Genomic_DNA"/>
</dbReference>
<dbReference type="InterPro" id="IPR005583">
    <property type="entry name" value="YaaA"/>
</dbReference>
<dbReference type="NCBIfam" id="NF002542">
    <property type="entry name" value="PRK02101.1-3"/>
    <property type="match status" value="1"/>
</dbReference>
<gene>
    <name evidence="2" type="primary">yaaA</name>
    <name evidence="2" type="ORF">NCTC9836_01043</name>
</gene>
<dbReference type="PANTHER" id="PTHR30283:SF4">
    <property type="entry name" value="PEROXIDE STRESS RESISTANCE PROTEIN YAAA"/>
    <property type="match status" value="1"/>
</dbReference>
<accession>A0A381J8G6</accession>
<name>A0A381J8G6_9CLOT</name>
<evidence type="ECO:0000313" key="2">
    <source>
        <dbReference type="EMBL" id="SUY46736.1"/>
    </source>
</evidence>
<dbReference type="RefSeq" id="WP_115640775.1">
    <property type="nucleotide sequence ID" value="NZ_UFWZ01000001.1"/>
</dbReference>
<protein>
    <recommendedName>
        <fullName evidence="1">UPF0246 protein NCTC9836_01043</fullName>
    </recommendedName>
</protein>
<dbReference type="PANTHER" id="PTHR30283">
    <property type="entry name" value="PEROXIDE STRESS RESPONSE PROTEIN YAAA"/>
    <property type="match status" value="1"/>
</dbReference>
<evidence type="ECO:0000256" key="1">
    <source>
        <dbReference type="HAMAP-Rule" id="MF_00652"/>
    </source>
</evidence>
<dbReference type="OrthoDB" id="9777133at2"/>
<sequence>MKIIISPAKSLEFKKDIPYETYSKPEFLNCAEYLTKELKRLSKEEIVSLMNISYKLSEMNFYRYQSWNKDLNEGTRQAIYAFDGDVYKGLNAYDFNESEIDFAQNNLRILSGLYGVIRPLDLIKPYRLEMGIKLKNNMGDNLYTYWEDILTNYINNDLKDDKEKILLNLASKEYYKVLNRQYIDKDIKVLSPVFKEYKDGNYKIITIYTKKARGLMANYIIKNKINKLEQLKGLSQVKVGNYFI</sequence>
<dbReference type="GO" id="GO:0005829">
    <property type="term" value="C:cytosol"/>
    <property type="evidence" value="ECO:0007669"/>
    <property type="project" value="TreeGrafter"/>
</dbReference>
<organism evidence="2 3">
    <name type="scientific">Clostridium putrefaciens</name>
    <dbReference type="NCBI Taxonomy" id="99675"/>
    <lineage>
        <taxon>Bacteria</taxon>
        <taxon>Bacillati</taxon>
        <taxon>Bacillota</taxon>
        <taxon>Clostridia</taxon>
        <taxon>Eubacteriales</taxon>
        <taxon>Clostridiaceae</taxon>
        <taxon>Clostridium</taxon>
    </lineage>
</organism>
<comment type="similarity">
    <text evidence="1">Belongs to the UPF0246 family.</text>
</comment>
<keyword evidence="3" id="KW-1185">Reference proteome</keyword>
<dbReference type="HAMAP" id="MF_00652">
    <property type="entry name" value="UPF0246"/>
    <property type="match status" value="1"/>
</dbReference>
<dbReference type="Pfam" id="PF03883">
    <property type="entry name" value="H2O2_YaaD"/>
    <property type="match status" value="1"/>
</dbReference>
<dbReference type="Proteomes" id="UP000254664">
    <property type="component" value="Unassembled WGS sequence"/>
</dbReference>
<dbReference type="GO" id="GO:0033194">
    <property type="term" value="P:response to hydroperoxide"/>
    <property type="evidence" value="ECO:0007669"/>
    <property type="project" value="TreeGrafter"/>
</dbReference>
<proteinExistence type="inferred from homology"/>
<dbReference type="AlphaFoldDB" id="A0A381J8G6"/>
<reference evidence="2 3" key="1">
    <citation type="submission" date="2018-06" db="EMBL/GenBank/DDBJ databases">
        <authorList>
            <consortium name="Pathogen Informatics"/>
            <person name="Doyle S."/>
        </authorList>
    </citation>
    <scope>NUCLEOTIDE SEQUENCE [LARGE SCALE GENOMIC DNA]</scope>
    <source>
        <strain evidence="2 3">NCTC9836</strain>
    </source>
</reference>